<feature type="domain" description="AB hydrolase-1" evidence="1">
    <location>
        <begin position="25"/>
        <end position="260"/>
    </location>
</feature>
<dbReference type="InterPro" id="IPR000073">
    <property type="entry name" value="AB_hydrolase_1"/>
</dbReference>
<dbReference type="PANTHER" id="PTHR43194:SF5">
    <property type="entry name" value="PIMELOYL-[ACYL-CARRIER PROTEIN] METHYL ESTER ESTERASE"/>
    <property type="match status" value="1"/>
</dbReference>
<sequence>MTNVIPIARSERGKERGKERKKACIVALHCSLGSGRQWKALADELGRSHPFIAPDISGYGAQACALDLPLTLAEEVRCLSGTLNEAEGPIHLIGHSYGGAIAFKIATASPFAHRARSLTLIEPVLPTLLCESDADRRLHARFAEVARDVSEDLWNGSALEAIDKFVEFWNGSGPQDPLPASARLRMIERADKLAFDFTAAFAEQNVPIAAASLRVPTLLFSGGLSPYLTQRIVQRLGAIMDCAEIQHLPAAGHMLPLTHASSVNPAIARHIARADELAGVPLAAEAVLAEAVSGAEG</sequence>
<dbReference type="InterPro" id="IPR029058">
    <property type="entry name" value="AB_hydrolase_fold"/>
</dbReference>
<evidence type="ECO:0000259" key="1">
    <source>
        <dbReference type="Pfam" id="PF12697"/>
    </source>
</evidence>
<accession>A0A0R3MBS9</accession>
<keyword evidence="3" id="KW-1185">Reference proteome</keyword>
<gene>
    <name evidence="2" type="ORF">CP49_41125</name>
</gene>
<dbReference type="SUPFAM" id="SSF53474">
    <property type="entry name" value="alpha/beta-Hydrolases"/>
    <property type="match status" value="1"/>
</dbReference>
<dbReference type="Pfam" id="PF12697">
    <property type="entry name" value="Abhydrolase_6"/>
    <property type="match status" value="1"/>
</dbReference>
<dbReference type="AlphaFoldDB" id="A0A0R3MBS9"/>
<name>A0A0R3MBS9_9BRAD</name>
<dbReference type="EMBL" id="LLXX01000004">
    <property type="protein sequence ID" value="KRR14816.1"/>
    <property type="molecule type" value="Genomic_DNA"/>
</dbReference>
<dbReference type="STRING" id="1518501.CQ10_32010"/>
<dbReference type="Gene3D" id="3.40.50.1820">
    <property type="entry name" value="alpha/beta hydrolase"/>
    <property type="match status" value="1"/>
</dbReference>
<evidence type="ECO:0000313" key="2">
    <source>
        <dbReference type="EMBL" id="KRR14816.1"/>
    </source>
</evidence>
<proteinExistence type="predicted"/>
<dbReference type="RefSeq" id="WP_057848342.1">
    <property type="nucleotide sequence ID" value="NZ_LLXX01000004.1"/>
</dbReference>
<evidence type="ECO:0000313" key="3">
    <source>
        <dbReference type="Proteomes" id="UP000051913"/>
    </source>
</evidence>
<reference evidence="2 3" key="1">
    <citation type="submission" date="2014-03" db="EMBL/GenBank/DDBJ databases">
        <title>Bradyrhizobium valentinum sp. nov., isolated from effective nodules of Lupinus mariae-josephae, a lupine endemic of basic-lime soils in Eastern Spain.</title>
        <authorList>
            <person name="Duran D."/>
            <person name="Rey L."/>
            <person name="Navarro A."/>
            <person name="Busquets A."/>
            <person name="Imperial J."/>
            <person name="Ruiz-Argueso T."/>
        </authorList>
    </citation>
    <scope>NUCLEOTIDE SEQUENCE [LARGE SCALE GENOMIC DNA]</scope>
    <source>
        <strain evidence="2 3">LmjM3</strain>
    </source>
</reference>
<dbReference type="InterPro" id="IPR050228">
    <property type="entry name" value="Carboxylesterase_BioH"/>
</dbReference>
<comment type="caution">
    <text evidence="2">The sequence shown here is derived from an EMBL/GenBank/DDBJ whole genome shotgun (WGS) entry which is preliminary data.</text>
</comment>
<organism evidence="2 3">
    <name type="scientific">Bradyrhizobium valentinum</name>
    <dbReference type="NCBI Taxonomy" id="1518501"/>
    <lineage>
        <taxon>Bacteria</taxon>
        <taxon>Pseudomonadati</taxon>
        <taxon>Pseudomonadota</taxon>
        <taxon>Alphaproteobacteria</taxon>
        <taxon>Hyphomicrobiales</taxon>
        <taxon>Nitrobacteraceae</taxon>
        <taxon>Bradyrhizobium</taxon>
    </lineage>
</organism>
<dbReference type="PANTHER" id="PTHR43194">
    <property type="entry name" value="HYDROLASE ALPHA/BETA FOLD FAMILY"/>
    <property type="match status" value="1"/>
</dbReference>
<protein>
    <recommendedName>
        <fullName evidence="1">AB hydrolase-1 domain-containing protein</fullName>
    </recommendedName>
</protein>
<dbReference type="Proteomes" id="UP000051913">
    <property type="component" value="Unassembled WGS sequence"/>
</dbReference>